<gene>
    <name evidence="1" type="ORF">MLD38_032509</name>
</gene>
<dbReference type="Proteomes" id="UP001057402">
    <property type="component" value="Chromosome 10"/>
</dbReference>
<sequence>MEDLGHHHHHHHQGHDVQDLCHLISASRTSPAPACLFPPPSSTPDPHRDPFRSPPPGYLDHHLLSSIQGLVPGPDHVRTTWVIGGGGAVPESPLVVTPSTDSPWTGDGDGDVGRGGGSGRTSRGDIKLEREHGGDGGGGGGGGRRWPRQETLMLLEVRSRLDPRFKQANHKGPLWDEVSRILLEEHGYQRSGKKCREKFENLYKYYKKTKESKAGRQDGKHYRFFRQLEALYGESAATADQIESSGLVVGDSTQAPLLFRRPDMANPRKNDAVGPSNSTTGGPCEEACRSLLISTDDTDALLECYNEDEDKKAGNKGKGKRSWKEKIRVFVDSRVRKLVEKQEEWLRRMTRALEEKEKERVVREEEWRRREAERFEREQEFWLKERAWIEARDAAFMDTVRSFPTGDREIEKWQADCLGGKEALGKKKRKELESRYSFCYGDEAVPERREEIERTLTARVPATMTWNMPNMHGIITNNGSSSSPCDSHNDNDGDNSSTGVHHQDLNCLRYLIGDPGVGENLWDNFELKRNK</sequence>
<proteinExistence type="predicted"/>
<organism evidence="1 2">
    <name type="scientific">Melastoma candidum</name>
    <dbReference type="NCBI Taxonomy" id="119954"/>
    <lineage>
        <taxon>Eukaryota</taxon>
        <taxon>Viridiplantae</taxon>
        <taxon>Streptophyta</taxon>
        <taxon>Embryophyta</taxon>
        <taxon>Tracheophyta</taxon>
        <taxon>Spermatophyta</taxon>
        <taxon>Magnoliopsida</taxon>
        <taxon>eudicotyledons</taxon>
        <taxon>Gunneridae</taxon>
        <taxon>Pentapetalae</taxon>
        <taxon>rosids</taxon>
        <taxon>malvids</taxon>
        <taxon>Myrtales</taxon>
        <taxon>Melastomataceae</taxon>
        <taxon>Melastomatoideae</taxon>
        <taxon>Melastomateae</taxon>
        <taxon>Melastoma</taxon>
    </lineage>
</organism>
<protein>
    <submittedName>
        <fullName evidence="1">Uncharacterized protein</fullName>
    </submittedName>
</protein>
<accession>A0ACB9M6A2</accession>
<name>A0ACB9M6A2_9MYRT</name>
<keyword evidence="2" id="KW-1185">Reference proteome</keyword>
<evidence type="ECO:0000313" key="2">
    <source>
        <dbReference type="Proteomes" id="UP001057402"/>
    </source>
</evidence>
<evidence type="ECO:0000313" key="1">
    <source>
        <dbReference type="EMBL" id="KAI4318849.1"/>
    </source>
</evidence>
<reference evidence="2" key="1">
    <citation type="journal article" date="2023" name="Front. Plant Sci.">
        <title>Chromosomal-level genome assembly of Melastoma candidum provides insights into trichome evolution.</title>
        <authorList>
            <person name="Zhong Y."/>
            <person name="Wu W."/>
            <person name="Sun C."/>
            <person name="Zou P."/>
            <person name="Liu Y."/>
            <person name="Dai S."/>
            <person name="Zhou R."/>
        </authorList>
    </citation>
    <scope>NUCLEOTIDE SEQUENCE [LARGE SCALE GENOMIC DNA]</scope>
</reference>
<comment type="caution">
    <text evidence="1">The sequence shown here is derived from an EMBL/GenBank/DDBJ whole genome shotgun (WGS) entry which is preliminary data.</text>
</comment>
<dbReference type="EMBL" id="CM042889">
    <property type="protein sequence ID" value="KAI4318849.1"/>
    <property type="molecule type" value="Genomic_DNA"/>
</dbReference>